<comment type="caution">
    <text evidence="1">The sequence shown here is derived from an EMBL/GenBank/DDBJ whole genome shotgun (WGS) entry which is preliminary data.</text>
</comment>
<organism evidence="1 2">
    <name type="scientific">Anisodus tanguticus</name>
    <dbReference type="NCBI Taxonomy" id="243964"/>
    <lineage>
        <taxon>Eukaryota</taxon>
        <taxon>Viridiplantae</taxon>
        <taxon>Streptophyta</taxon>
        <taxon>Embryophyta</taxon>
        <taxon>Tracheophyta</taxon>
        <taxon>Spermatophyta</taxon>
        <taxon>Magnoliopsida</taxon>
        <taxon>eudicotyledons</taxon>
        <taxon>Gunneridae</taxon>
        <taxon>Pentapetalae</taxon>
        <taxon>asterids</taxon>
        <taxon>lamiids</taxon>
        <taxon>Solanales</taxon>
        <taxon>Solanaceae</taxon>
        <taxon>Solanoideae</taxon>
        <taxon>Hyoscyameae</taxon>
        <taxon>Anisodus</taxon>
    </lineage>
</organism>
<dbReference type="AlphaFoldDB" id="A0AAE1V1Y1"/>
<dbReference type="Proteomes" id="UP001291623">
    <property type="component" value="Unassembled WGS sequence"/>
</dbReference>
<proteinExistence type="predicted"/>
<sequence>MLVLLRKPNTLINKLLKKQRISSNGISEKKKSFNDIDINLLERKTPLAWTKVLSEEQYEFLPWH</sequence>
<dbReference type="EMBL" id="JAVYJV010000019">
    <property type="protein sequence ID" value="KAK4344980.1"/>
    <property type="molecule type" value="Genomic_DNA"/>
</dbReference>
<accession>A0AAE1V1Y1</accession>
<reference evidence="1" key="1">
    <citation type="submission" date="2023-12" db="EMBL/GenBank/DDBJ databases">
        <title>Genome assembly of Anisodus tanguticus.</title>
        <authorList>
            <person name="Wang Y.-J."/>
        </authorList>
    </citation>
    <scope>NUCLEOTIDE SEQUENCE</scope>
    <source>
        <strain evidence="1">KB-2021</strain>
        <tissue evidence="1">Leaf</tissue>
    </source>
</reference>
<keyword evidence="2" id="KW-1185">Reference proteome</keyword>
<protein>
    <submittedName>
        <fullName evidence="1">Uncharacterized protein</fullName>
    </submittedName>
</protein>
<evidence type="ECO:0000313" key="2">
    <source>
        <dbReference type="Proteomes" id="UP001291623"/>
    </source>
</evidence>
<name>A0AAE1V1Y1_9SOLA</name>
<evidence type="ECO:0000313" key="1">
    <source>
        <dbReference type="EMBL" id="KAK4344980.1"/>
    </source>
</evidence>
<gene>
    <name evidence="1" type="ORF">RND71_035156</name>
</gene>